<evidence type="ECO:0000313" key="1">
    <source>
        <dbReference type="EMBL" id="KGF24831.1"/>
    </source>
</evidence>
<evidence type="ECO:0000313" key="2">
    <source>
        <dbReference type="Proteomes" id="UP000029533"/>
    </source>
</evidence>
<name>A0AAW3FE40_9BACT</name>
<gene>
    <name evidence="1" type="ORF">HMPREF2132_11065</name>
</gene>
<comment type="caution">
    <text evidence="1">The sequence shown here is derived from an EMBL/GenBank/DDBJ whole genome shotgun (WGS) entry which is preliminary data.</text>
</comment>
<dbReference type="AlphaFoldDB" id="A0AAW3FE40"/>
<protein>
    <submittedName>
        <fullName evidence="1">Uncharacterized protein</fullName>
    </submittedName>
</protein>
<organism evidence="1 2">
    <name type="scientific">Prevotella histicola JCM 15637 = DNF00424</name>
    <dbReference type="NCBI Taxonomy" id="1236504"/>
    <lineage>
        <taxon>Bacteria</taxon>
        <taxon>Pseudomonadati</taxon>
        <taxon>Bacteroidota</taxon>
        <taxon>Bacteroidia</taxon>
        <taxon>Bacteroidales</taxon>
        <taxon>Prevotellaceae</taxon>
        <taxon>Prevotella</taxon>
    </lineage>
</organism>
<reference evidence="1 2" key="1">
    <citation type="submission" date="2014-07" db="EMBL/GenBank/DDBJ databases">
        <authorList>
            <person name="McCorrison J."/>
            <person name="Sanka R."/>
            <person name="Torralba M."/>
            <person name="Gillis M."/>
            <person name="Haft D.H."/>
            <person name="Methe B."/>
            <person name="Sutton G."/>
            <person name="Nelson K.E."/>
        </authorList>
    </citation>
    <scope>NUCLEOTIDE SEQUENCE [LARGE SCALE GENOMIC DNA]</scope>
    <source>
        <strain evidence="1 2">DNF00424</strain>
    </source>
</reference>
<dbReference type="EMBL" id="JRNJ01000104">
    <property type="protein sequence ID" value="KGF24831.1"/>
    <property type="molecule type" value="Genomic_DNA"/>
</dbReference>
<sequence length="123" mass="14064">MMNRFFEVVDRTYGKQMINLDNVEILSEKSYEVVMTGGKRFKIIKESFDGLLNELKKPYSDAMAEKMCQLQNDLTVAKQAIENIYVALLDSTITPSTLGKVNDDHLDGMLSSCYTEIKKLQNR</sequence>
<proteinExistence type="predicted"/>
<accession>A0AAW3FE40</accession>
<dbReference type="RefSeq" id="WP_036870992.1">
    <property type="nucleotide sequence ID" value="NZ_JRNJ01000104.1"/>
</dbReference>
<dbReference type="Proteomes" id="UP000029533">
    <property type="component" value="Unassembled WGS sequence"/>
</dbReference>